<reference evidence="3" key="1">
    <citation type="submission" date="2025-08" db="UniProtKB">
        <authorList>
            <consortium name="RefSeq"/>
        </authorList>
    </citation>
    <scope>IDENTIFICATION</scope>
</reference>
<dbReference type="FunCoup" id="A0A1U7YWS4">
    <property type="interactions" value="172"/>
</dbReference>
<accession>A0A1U7YWS4</accession>
<evidence type="ECO:0000313" key="3">
    <source>
        <dbReference type="RefSeq" id="XP_010244945.1"/>
    </source>
</evidence>
<keyword evidence="2" id="KW-1185">Reference proteome</keyword>
<dbReference type="OrthoDB" id="1912023at2759"/>
<dbReference type="PANTHER" id="PTHR42919:SF20">
    <property type="entry name" value="GCN5-RELATED N-ACETYLTRANSFERASE 10, CHLOROPLASTIC"/>
    <property type="match status" value="1"/>
</dbReference>
<dbReference type="InterPro" id="IPR051556">
    <property type="entry name" value="N-term/lysine_N-AcTrnsfr"/>
</dbReference>
<dbReference type="PANTHER" id="PTHR42919">
    <property type="entry name" value="N-ALPHA-ACETYLTRANSFERASE"/>
    <property type="match status" value="1"/>
</dbReference>
<dbReference type="InterPro" id="IPR000182">
    <property type="entry name" value="GNAT_dom"/>
</dbReference>
<dbReference type="RefSeq" id="XP_010244945.1">
    <property type="nucleotide sequence ID" value="XM_010246643.1"/>
</dbReference>
<dbReference type="GO" id="GO:0031415">
    <property type="term" value="C:NatA complex"/>
    <property type="evidence" value="ECO:0000318"/>
    <property type="project" value="GO_Central"/>
</dbReference>
<proteinExistence type="predicted"/>
<dbReference type="eggNOG" id="ENOG502QSHD">
    <property type="taxonomic scope" value="Eukaryota"/>
</dbReference>
<dbReference type="PROSITE" id="PS51186">
    <property type="entry name" value="GNAT"/>
    <property type="match status" value="1"/>
</dbReference>
<dbReference type="OMA" id="LPIHEHH"/>
<dbReference type="KEGG" id="nnu:104588625"/>
<dbReference type="Proteomes" id="UP000189703">
    <property type="component" value="Unplaced"/>
</dbReference>
<dbReference type="CDD" id="cd04301">
    <property type="entry name" value="NAT_SF"/>
    <property type="match status" value="1"/>
</dbReference>
<organism evidence="2 3">
    <name type="scientific">Nelumbo nucifera</name>
    <name type="common">Sacred lotus</name>
    <dbReference type="NCBI Taxonomy" id="4432"/>
    <lineage>
        <taxon>Eukaryota</taxon>
        <taxon>Viridiplantae</taxon>
        <taxon>Streptophyta</taxon>
        <taxon>Embryophyta</taxon>
        <taxon>Tracheophyta</taxon>
        <taxon>Spermatophyta</taxon>
        <taxon>Magnoliopsida</taxon>
        <taxon>Proteales</taxon>
        <taxon>Nelumbonaceae</taxon>
        <taxon>Nelumbo</taxon>
    </lineage>
</organism>
<dbReference type="InParanoid" id="A0A1U7YWS4"/>
<dbReference type="SUPFAM" id="SSF55729">
    <property type="entry name" value="Acyl-CoA N-acyltransferases (Nat)"/>
    <property type="match status" value="1"/>
</dbReference>
<dbReference type="AlphaFoldDB" id="A0A1U7YWS4"/>
<protein>
    <submittedName>
        <fullName evidence="3">Uncharacterized protein LOC104588625</fullName>
    </submittedName>
</protein>
<feature type="domain" description="N-acetyltransferase" evidence="1">
    <location>
        <begin position="148"/>
        <end position="287"/>
    </location>
</feature>
<dbReference type="GO" id="GO:0007064">
    <property type="term" value="P:mitotic sister chromatid cohesion"/>
    <property type="evidence" value="ECO:0000318"/>
    <property type="project" value="GO_Central"/>
</dbReference>
<gene>
    <name evidence="3" type="primary">LOC104588625</name>
</gene>
<dbReference type="Pfam" id="PF00583">
    <property type="entry name" value="Acetyltransf_1"/>
    <property type="match status" value="1"/>
</dbReference>
<dbReference type="STRING" id="4432.A0A1U7YWS4"/>
<evidence type="ECO:0000313" key="2">
    <source>
        <dbReference type="Proteomes" id="UP000189703"/>
    </source>
</evidence>
<dbReference type="InterPro" id="IPR016181">
    <property type="entry name" value="Acyl_CoA_acyltransferase"/>
</dbReference>
<sequence>MAHLKACPNNLLLPKRLSRNSACSSIRVKCDMIQLVNLEGSCKNAGCYVKRDEKGRKLWSRRRGVLVPCCSSTSKELVGEGWNGKSEISKDAYLISEFGWRVRRLVEKEDEMRMVAQIQSEAFHIPVALFDDLFFEFFRAEVLSGLVYKIRNSPPDRYACLVAEPMDASYTEPTSEQVLVGVVDVTALRDAVVLRHLEGAEEYLYMSGIAVLKDFRRRKVATVLLKACDLLALLWGFDYLALRAYEDDFGACKLYEDAGYRIVSRDPPWLTSWIGRKRRVIMVKRSTL</sequence>
<dbReference type="GO" id="GO:0008080">
    <property type="term" value="F:N-acetyltransferase activity"/>
    <property type="evidence" value="ECO:0000318"/>
    <property type="project" value="GO_Central"/>
</dbReference>
<dbReference type="GeneID" id="104588625"/>
<dbReference type="Gene3D" id="3.40.630.30">
    <property type="match status" value="1"/>
</dbReference>
<evidence type="ECO:0000259" key="1">
    <source>
        <dbReference type="PROSITE" id="PS51186"/>
    </source>
</evidence>
<name>A0A1U7YWS4_NELNU</name>